<dbReference type="Pfam" id="PF03235">
    <property type="entry name" value="GmrSD_N"/>
    <property type="match status" value="1"/>
</dbReference>
<dbReference type="PANTHER" id="PTHR37292:SF2">
    <property type="entry name" value="DUF262 DOMAIN-CONTAINING PROTEIN"/>
    <property type="match status" value="1"/>
</dbReference>
<comment type="caution">
    <text evidence="3">The sequence shown here is derived from an EMBL/GenBank/DDBJ whole genome shotgun (WGS) entry which is preliminary data.</text>
</comment>
<gene>
    <name evidence="3" type="ORF">A2627_05565</name>
</gene>
<keyword evidence="1" id="KW-0175">Coiled coil</keyword>
<feature type="coiled-coil region" evidence="1">
    <location>
        <begin position="527"/>
        <end position="554"/>
    </location>
</feature>
<dbReference type="AlphaFoldDB" id="A0A1F7YHL7"/>
<protein>
    <recommendedName>
        <fullName evidence="2">GmrSD restriction endonucleases N-terminal domain-containing protein</fullName>
    </recommendedName>
</protein>
<evidence type="ECO:0000313" key="3">
    <source>
        <dbReference type="EMBL" id="OGM26854.1"/>
    </source>
</evidence>
<sequence length="799" mass="92976">MDIQKIKIKSDYKLADIVHDIEKGILRIPQFQREFVWDKTRVIRLLESIFNEYPIGSFFFWDAPQKYHDFYRDVAELNLSKPDKYDKIVYILDGQQRITSLYVTVKGLTLYGRNYGEICFDLDERIFTDRKPDNSRYVSLKDLLSDERNEIYNGLTAERREAFNDCYRKFINYPFSAIDVRDKELDEVCDIFERINQGGQKLNLFDLIAASTWTPDFDMRVAVKAENQKLKQLGFGEIDNELYVQTLALIAKGSCTRVVELQLRETDVKEHWKESIEAIELAIDYLRSNFGVVNAEFLPYKGMVAVAAYLFWQNSSRSLTNGQAEGFSQWFWQTAFAERYGASVLTVMTEDGKVMDKIAEEREVSFRYPINLDIDSLIKIRMGRKSAIKNAVLCLLAKRNPRHFKNNSLLQLGDLYYSDFNNAEKHHIFPKSIVQKEYSLAMVHALPNFCFIPAELNKEISNKKPSKYFGEFAESNPEFSDTLKTHLIRYDEAVERDEFMSFLASRAALMLEEISKVTGSKVARALSDNASKALDNLEVKLRDYLDRKLKQADEDYWGKLVPQDIRENVKKRVDAYLTKDPTKNLSDFSTRNFLDYCDIMDYSKTILSNWNLFRPAFRSVYEVEKRFLSFKEYRNSIKHSRDEMVPFIQKEGEAAAEWLSAVLDSVTSTQGSNLAKAETDEEIKSRVSNEFVRSMIRAIPTWVNNNYPHGEMSILRGASGSDHYIKMGKKTAVWYYFAKEWVFAELQGSNPEEAEFMRNNLAKPDSVLDRGRQSKVRFHMVTEPDFEAMQKILEKRVKS</sequence>
<accession>A0A1F7YHL7</accession>
<feature type="domain" description="GmrSD restriction endonucleases N-terminal" evidence="2">
    <location>
        <begin position="14"/>
        <end position="210"/>
    </location>
</feature>
<dbReference type="PANTHER" id="PTHR37292">
    <property type="entry name" value="VNG6097C"/>
    <property type="match status" value="1"/>
</dbReference>
<proteinExistence type="predicted"/>
<dbReference type="Proteomes" id="UP000178851">
    <property type="component" value="Unassembled WGS sequence"/>
</dbReference>
<evidence type="ECO:0000313" key="4">
    <source>
        <dbReference type="Proteomes" id="UP000178851"/>
    </source>
</evidence>
<dbReference type="InterPro" id="IPR004919">
    <property type="entry name" value="GmrSD_N"/>
</dbReference>
<evidence type="ECO:0000256" key="1">
    <source>
        <dbReference type="SAM" id="Coils"/>
    </source>
</evidence>
<organism evidence="3 4">
    <name type="scientific">Candidatus Woesebacteria bacterium RIFCSPHIGHO2_01_FULL_39_28</name>
    <dbReference type="NCBI Taxonomy" id="1802496"/>
    <lineage>
        <taxon>Bacteria</taxon>
        <taxon>Candidatus Woeseibacteriota</taxon>
    </lineage>
</organism>
<evidence type="ECO:0000259" key="2">
    <source>
        <dbReference type="Pfam" id="PF03235"/>
    </source>
</evidence>
<name>A0A1F7YHL7_9BACT</name>
<reference evidence="3 4" key="1">
    <citation type="journal article" date="2016" name="Nat. Commun.">
        <title>Thousands of microbial genomes shed light on interconnected biogeochemical processes in an aquifer system.</title>
        <authorList>
            <person name="Anantharaman K."/>
            <person name="Brown C.T."/>
            <person name="Hug L.A."/>
            <person name="Sharon I."/>
            <person name="Castelle C.J."/>
            <person name="Probst A.J."/>
            <person name="Thomas B.C."/>
            <person name="Singh A."/>
            <person name="Wilkins M.J."/>
            <person name="Karaoz U."/>
            <person name="Brodie E.L."/>
            <person name="Williams K.H."/>
            <person name="Hubbard S.S."/>
            <person name="Banfield J.F."/>
        </authorList>
    </citation>
    <scope>NUCLEOTIDE SEQUENCE [LARGE SCALE GENOMIC DNA]</scope>
</reference>
<dbReference type="EMBL" id="MGGI01000010">
    <property type="protein sequence ID" value="OGM26854.1"/>
    <property type="molecule type" value="Genomic_DNA"/>
</dbReference>